<keyword evidence="2" id="KW-1185">Reference proteome</keyword>
<comment type="caution">
    <text evidence="1">The sequence shown here is derived from an EMBL/GenBank/DDBJ whole genome shotgun (WGS) entry which is preliminary data.</text>
</comment>
<sequence>MQRKGINYDVGISFAPEYLSRPRFERSVVQRELEIIRNDLHCNAVRISGTEMNRLIAAAEEALKQGLEVWLSPHLHDNDEQETLAYTVRCAEAAESLRKQWPDLIFIAGCELTLFMQGILEGNDIFERVNHPRLIEVIKSGEPTRKLNAFLKRANEEIRQVFHGKVTYAAAPLEWPDWRPFDCIGLDHYRECTNRASYIEKLKPYFALNKPVIITEVGCCAYQGAQDLGARGFMIIDQQDPPQLNGDYVRDEGVQARELSDVLTLLDGAGVEGVFIFTFVAPVLIHQESPRHDLDLASFSIVKSYANNHGSTYPDMTWEPKDAFKAVANYYAGH</sequence>
<dbReference type="Gene3D" id="3.20.20.80">
    <property type="entry name" value="Glycosidases"/>
    <property type="match status" value="1"/>
</dbReference>
<protein>
    <recommendedName>
        <fullName evidence="3">Abortive infection protein</fullName>
    </recommendedName>
</protein>
<dbReference type="EMBL" id="BNJG01000002">
    <property type="protein sequence ID" value="GHO56677.1"/>
    <property type="molecule type" value="Genomic_DNA"/>
</dbReference>
<dbReference type="SUPFAM" id="SSF51445">
    <property type="entry name" value="(Trans)glycosidases"/>
    <property type="match status" value="1"/>
</dbReference>
<dbReference type="Proteomes" id="UP000654345">
    <property type="component" value="Unassembled WGS sequence"/>
</dbReference>
<dbReference type="RefSeq" id="WP_201373141.1">
    <property type="nucleotide sequence ID" value="NZ_BNJG01000002.1"/>
</dbReference>
<evidence type="ECO:0000313" key="1">
    <source>
        <dbReference type="EMBL" id="GHO56677.1"/>
    </source>
</evidence>
<reference evidence="1 2" key="1">
    <citation type="journal article" date="2021" name="Int. J. Syst. Evol. Microbiol.">
        <title>Reticulibacter mediterranei gen. nov., sp. nov., within the new family Reticulibacteraceae fam. nov., and Ktedonospora formicarum gen. nov., sp. nov., Ktedonobacter robiniae sp. nov., Dictyobacter formicarum sp. nov. and Dictyobacter arantiisoli sp. nov., belonging to the class Ktedonobacteria.</title>
        <authorList>
            <person name="Yabe S."/>
            <person name="Zheng Y."/>
            <person name="Wang C.M."/>
            <person name="Sakai Y."/>
            <person name="Abe K."/>
            <person name="Yokota A."/>
            <person name="Donadio S."/>
            <person name="Cavaletti L."/>
            <person name="Monciardini P."/>
        </authorList>
    </citation>
    <scope>NUCLEOTIDE SEQUENCE [LARGE SCALE GENOMIC DNA]</scope>
    <source>
        <strain evidence="1 2">SOSP1-30</strain>
    </source>
</reference>
<organism evidence="1 2">
    <name type="scientific">Ktedonobacter robiniae</name>
    <dbReference type="NCBI Taxonomy" id="2778365"/>
    <lineage>
        <taxon>Bacteria</taxon>
        <taxon>Bacillati</taxon>
        <taxon>Chloroflexota</taxon>
        <taxon>Ktedonobacteria</taxon>
        <taxon>Ktedonobacterales</taxon>
        <taxon>Ktedonobacteraceae</taxon>
        <taxon>Ktedonobacter</taxon>
    </lineage>
</organism>
<accession>A0ABQ3UVF4</accession>
<evidence type="ECO:0000313" key="2">
    <source>
        <dbReference type="Proteomes" id="UP000654345"/>
    </source>
</evidence>
<proteinExistence type="predicted"/>
<gene>
    <name evidence="1" type="ORF">KSB_51520</name>
</gene>
<evidence type="ECO:0008006" key="3">
    <source>
        <dbReference type="Google" id="ProtNLM"/>
    </source>
</evidence>
<name>A0ABQ3UVF4_9CHLR</name>
<dbReference type="InterPro" id="IPR017853">
    <property type="entry name" value="GH"/>
</dbReference>